<dbReference type="Gene3D" id="1.10.443.10">
    <property type="entry name" value="Intergrase catalytic core"/>
    <property type="match status" value="1"/>
</dbReference>
<feature type="domain" description="Tyr recombinase" evidence="2">
    <location>
        <begin position="1"/>
        <end position="153"/>
    </location>
</feature>
<comment type="caution">
    <text evidence="3">The sequence shown here is derived from an EMBL/GenBank/DDBJ whole genome shotgun (WGS) entry which is preliminary data.</text>
</comment>
<reference evidence="3" key="1">
    <citation type="journal article" date="2014" name="Int. J. Syst. Evol. Microbiol.">
        <title>Complete genome of a new Firmicutes species belonging to the dominant human colonic microbiota ('Ruminococcus bicirculans') reveals two chromosomes and a selective capacity to utilize plant glucans.</title>
        <authorList>
            <consortium name="NISC Comparative Sequencing Program"/>
            <person name="Wegmann U."/>
            <person name="Louis P."/>
            <person name="Goesmann A."/>
            <person name="Henrissat B."/>
            <person name="Duncan S.H."/>
            <person name="Flint H.J."/>
        </authorList>
    </citation>
    <scope>NUCLEOTIDE SEQUENCE</scope>
    <source>
        <strain evidence="3">JCM 17590</strain>
    </source>
</reference>
<evidence type="ECO:0000256" key="1">
    <source>
        <dbReference type="ARBA" id="ARBA00023172"/>
    </source>
</evidence>
<dbReference type="CDD" id="cd01189">
    <property type="entry name" value="INT_ICEBs1_C_like"/>
    <property type="match status" value="1"/>
</dbReference>
<dbReference type="PROSITE" id="PS51898">
    <property type="entry name" value="TYR_RECOMBINASE"/>
    <property type="match status" value="1"/>
</dbReference>
<gene>
    <name evidence="3" type="ORF">GCM10022286_30060</name>
</gene>
<evidence type="ECO:0000313" key="4">
    <source>
        <dbReference type="Proteomes" id="UP001415169"/>
    </source>
</evidence>
<accession>A0ABP7ZP42</accession>
<dbReference type="InterPro" id="IPR011010">
    <property type="entry name" value="DNA_brk_join_enz"/>
</dbReference>
<dbReference type="Pfam" id="PF00589">
    <property type="entry name" value="Phage_integrase"/>
    <property type="match status" value="1"/>
</dbReference>
<dbReference type="InterPro" id="IPR050090">
    <property type="entry name" value="Tyrosine_recombinase_XerCD"/>
</dbReference>
<dbReference type="InterPro" id="IPR002104">
    <property type="entry name" value="Integrase_catalytic"/>
</dbReference>
<dbReference type="EMBL" id="BAABBV010000002">
    <property type="protein sequence ID" value="GAA4166048.1"/>
    <property type="molecule type" value="Genomic_DNA"/>
</dbReference>
<organism evidence="3 4">
    <name type="scientific">Gryllotalpicola daejeonensis</name>
    <dbReference type="NCBI Taxonomy" id="993087"/>
    <lineage>
        <taxon>Bacteria</taxon>
        <taxon>Bacillati</taxon>
        <taxon>Actinomycetota</taxon>
        <taxon>Actinomycetes</taxon>
        <taxon>Micrococcales</taxon>
        <taxon>Microbacteriaceae</taxon>
        <taxon>Gryllotalpicola</taxon>
    </lineage>
</organism>
<evidence type="ECO:0000313" key="3">
    <source>
        <dbReference type="EMBL" id="GAA4166048.1"/>
    </source>
</evidence>
<keyword evidence="1" id="KW-0233">DNA recombination</keyword>
<dbReference type="SUPFAM" id="SSF56349">
    <property type="entry name" value="DNA breaking-rejoining enzymes"/>
    <property type="match status" value="1"/>
</dbReference>
<evidence type="ECO:0000259" key="2">
    <source>
        <dbReference type="PROSITE" id="PS51898"/>
    </source>
</evidence>
<dbReference type="PANTHER" id="PTHR30349:SF64">
    <property type="entry name" value="PROPHAGE INTEGRASE INTD-RELATED"/>
    <property type="match status" value="1"/>
</dbReference>
<proteinExistence type="predicted"/>
<sequence length="181" mass="19762">MLGLTGLRWGELSALRVRDVQLLPYPAFRVSRSGPSGHAIRTQTKGGAARTVPLPPQVVEIVKPLLDRPAQALLFTSATGERLHGSNWKRDVKWAVHAEGRRVHDLRHTAATLWLSNGIDLKTVQHWLGHASAQMTANVYTHWMGADADAAALAKFTQVLETAGDTTGTQPVPLKRKPKTS</sequence>
<name>A0ABP7ZP42_9MICO</name>
<dbReference type="InterPro" id="IPR013762">
    <property type="entry name" value="Integrase-like_cat_sf"/>
</dbReference>
<protein>
    <recommendedName>
        <fullName evidence="2">Tyr recombinase domain-containing protein</fullName>
    </recommendedName>
</protein>
<keyword evidence="4" id="KW-1185">Reference proteome</keyword>
<dbReference type="RefSeq" id="WP_344792706.1">
    <property type="nucleotide sequence ID" value="NZ_BAABBV010000002.1"/>
</dbReference>
<reference evidence="3" key="2">
    <citation type="submission" date="2023-12" db="EMBL/GenBank/DDBJ databases">
        <authorList>
            <person name="Sun Q."/>
            <person name="Inoue M."/>
        </authorList>
    </citation>
    <scope>NUCLEOTIDE SEQUENCE</scope>
    <source>
        <strain evidence="3">JCM 17590</strain>
    </source>
</reference>
<dbReference type="PANTHER" id="PTHR30349">
    <property type="entry name" value="PHAGE INTEGRASE-RELATED"/>
    <property type="match status" value="1"/>
</dbReference>
<dbReference type="Proteomes" id="UP001415169">
    <property type="component" value="Unassembled WGS sequence"/>
</dbReference>